<accession>A0A841KL44</accession>
<evidence type="ECO:0000256" key="1">
    <source>
        <dbReference type="SAM" id="Phobius"/>
    </source>
</evidence>
<dbReference type="EMBL" id="JACHET010000001">
    <property type="protein sequence ID" value="MBB6182798.1"/>
    <property type="molecule type" value="Genomic_DNA"/>
</dbReference>
<proteinExistence type="predicted"/>
<dbReference type="InterPro" id="IPR004891">
    <property type="entry name" value="Mercury-R_MerC"/>
</dbReference>
<sequence length="147" mass="15789">MQHENPAIREAPVKSGGWWLVADRLGAAASFLCAVHCALLPFVIALLPLVGLEFLADHAFERGFVLFAATLATITLVTGRRKHGQRWPLMLAVPGLLLLVLGVTVVDLSAHTAVHSVMVTCGGLLVASAHVCNLRLVYRSHALHHAH</sequence>
<dbReference type="GO" id="GO:0016020">
    <property type="term" value="C:membrane"/>
    <property type="evidence" value="ECO:0007669"/>
    <property type="project" value="InterPro"/>
</dbReference>
<protein>
    <recommendedName>
        <fullName evidence="4">MerC mercury resistance protein</fullName>
    </recommendedName>
</protein>
<dbReference type="AlphaFoldDB" id="A0A841KL44"/>
<dbReference type="Proteomes" id="UP000560000">
    <property type="component" value="Unassembled WGS sequence"/>
</dbReference>
<comment type="caution">
    <text evidence="2">The sequence shown here is derived from an EMBL/GenBank/DDBJ whole genome shotgun (WGS) entry which is preliminary data.</text>
</comment>
<keyword evidence="1" id="KW-0472">Membrane</keyword>
<feature type="transmembrane region" description="Helical" evidence="1">
    <location>
        <begin position="59"/>
        <end position="77"/>
    </location>
</feature>
<keyword evidence="1" id="KW-1133">Transmembrane helix</keyword>
<gene>
    <name evidence="2" type="ORF">HNQ86_000143</name>
</gene>
<reference evidence="2 3" key="1">
    <citation type="submission" date="2020-08" db="EMBL/GenBank/DDBJ databases">
        <title>Genomic Encyclopedia of Type Strains, Phase IV (KMG-IV): sequencing the most valuable type-strain genomes for metagenomic binning, comparative biology and taxonomic classification.</title>
        <authorList>
            <person name="Goeker M."/>
        </authorList>
    </citation>
    <scope>NUCLEOTIDE SEQUENCE [LARGE SCALE GENOMIC DNA]</scope>
    <source>
        <strain evidence="2 3">DSM 107085</strain>
    </source>
</reference>
<feature type="transmembrane region" description="Helical" evidence="1">
    <location>
        <begin position="89"/>
        <end position="110"/>
    </location>
</feature>
<evidence type="ECO:0000313" key="3">
    <source>
        <dbReference type="Proteomes" id="UP000560000"/>
    </source>
</evidence>
<evidence type="ECO:0000313" key="2">
    <source>
        <dbReference type="EMBL" id="MBB6182798.1"/>
    </source>
</evidence>
<feature type="transmembrane region" description="Helical" evidence="1">
    <location>
        <begin position="116"/>
        <end position="138"/>
    </location>
</feature>
<evidence type="ECO:0008006" key="4">
    <source>
        <dbReference type="Google" id="ProtNLM"/>
    </source>
</evidence>
<dbReference type="RefSeq" id="WP_052395234.1">
    <property type="nucleotide sequence ID" value="NZ_JACHET010000001.1"/>
</dbReference>
<dbReference type="Pfam" id="PF03203">
    <property type="entry name" value="MerC"/>
    <property type="match status" value="1"/>
</dbReference>
<organism evidence="2 3">
    <name type="scientific">Oleiagrimonas soli</name>
    <dbReference type="NCBI Taxonomy" id="1543381"/>
    <lineage>
        <taxon>Bacteria</taxon>
        <taxon>Pseudomonadati</taxon>
        <taxon>Pseudomonadota</taxon>
        <taxon>Gammaproteobacteria</taxon>
        <taxon>Lysobacterales</taxon>
        <taxon>Rhodanobacteraceae</taxon>
        <taxon>Oleiagrimonas</taxon>
    </lineage>
</organism>
<keyword evidence="1" id="KW-0812">Transmembrane</keyword>
<dbReference type="GO" id="GO:0015097">
    <property type="term" value="F:mercury ion transmembrane transporter activity"/>
    <property type="evidence" value="ECO:0007669"/>
    <property type="project" value="InterPro"/>
</dbReference>
<dbReference type="OrthoDB" id="5966279at2"/>
<feature type="transmembrane region" description="Helical" evidence="1">
    <location>
        <begin position="25"/>
        <end position="47"/>
    </location>
</feature>
<name>A0A841KL44_9GAMM</name>